<dbReference type="AlphaFoldDB" id="A0A4Y7UHF6"/>
<comment type="caution">
    <text evidence="1">The sequence shown here is derived from an EMBL/GenBank/DDBJ whole genome shotgun (WGS) entry which is preliminary data.</text>
</comment>
<dbReference type="PROSITE" id="PS51257">
    <property type="entry name" value="PROKAR_LIPOPROTEIN"/>
    <property type="match status" value="1"/>
</dbReference>
<sequence>MRLQINLFMKFIIQHINFLYRTIALVLFCLFMASCTEQYAFQTNTFESIPVVQAILTNELKKQEIKITRSYRLEENGPAPEKGAIVYVTDSDNNSYEFEFEEFSGLYVSNSPFQAIPGKSYQLNITTKDGKSYSSEAETLTPVTEVQVEPKIETIDGQKGVQIVVTSYDPSSKSQFYRFEYDETYKIVSPDWKPNKLILDPSNPGPDFTYLTVPRDNGESRVCFTTKKSDDLMLISNVGLSEDRINLPIRFIDIKSPILYERYSIIVREYVQNLASYTYYKTLKNLSTSASLLSQVQPGFNYGNLKSNDNSDEKIIGYFEVSSVSSKRIFFNFRDIFKDDPYPPFIADCSQTLSLANCFTDKFCRGPQIYSIVTGAGREYVFFAALNNNTTYVFTPAPCGDCTKISSNIKPLFWID</sequence>
<dbReference type="InterPro" id="IPR025345">
    <property type="entry name" value="DUF4249"/>
</dbReference>
<gene>
    <name evidence="1" type="ORF">D0809_02475</name>
</gene>
<protein>
    <submittedName>
        <fullName evidence="1">DUF4249 domain-containing protein</fullName>
    </submittedName>
</protein>
<organism evidence="1 2">
    <name type="scientific">Flavobacterium circumlabens</name>
    <dbReference type="NCBI Taxonomy" id="2133765"/>
    <lineage>
        <taxon>Bacteria</taxon>
        <taxon>Pseudomonadati</taxon>
        <taxon>Bacteroidota</taxon>
        <taxon>Flavobacteriia</taxon>
        <taxon>Flavobacteriales</taxon>
        <taxon>Flavobacteriaceae</taxon>
        <taxon>Flavobacterium</taxon>
    </lineage>
</organism>
<evidence type="ECO:0000313" key="2">
    <source>
        <dbReference type="Proteomes" id="UP000298340"/>
    </source>
</evidence>
<proteinExistence type="predicted"/>
<dbReference type="EMBL" id="QWDN01000001">
    <property type="protein sequence ID" value="TEB45890.1"/>
    <property type="molecule type" value="Genomic_DNA"/>
</dbReference>
<accession>A0A4Y7UHF6</accession>
<evidence type="ECO:0000313" key="1">
    <source>
        <dbReference type="EMBL" id="TEB45890.1"/>
    </source>
</evidence>
<reference evidence="1 2" key="1">
    <citation type="journal article" date="2018" name="Syst. Appl. Microbiol.">
        <title>Flavobacterium circumlabens sp. nov. and Flavobacterium cupreum sp. nov., two psychrotrophic species isolated from Antarctic environmental samples.</title>
        <authorList>
            <person name="Kralova S."/>
            <person name="Busse H.J."/>
            <person name="Svec P."/>
            <person name="Maslanova I."/>
            <person name="Stankova E."/>
            <person name="Bartak M."/>
            <person name="Sedlacek I."/>
        </authorList>
    </citation>
    <scope>NUCLEOTIDE SEQUENCE [LARGE SCALE GENOMIC DNA]</scope>
    <source>
        <strain evidence="1 2">CCM 8828</strain>
    </source>
</reference>
<dbReference type="Proteomes" id="UP000298340">
    <property type="component" value="Unassembled WGS sequence"/>
</dbReference>
<dbReference type="Pfam" id="PF14054">
    <property type="entry name" value="DUF4249"/>
    <property type="match status" value="1"/>
</dbReference>
<name>A0A4Y7UHF6_9FLAO</name>